<gene>
    <name evidence="1" type="ORF">EGW70_09055</name>
</gene>
<protein>
    <submittedName>
        <fullName evidence="1">Uncharacterized protein</fullName>
    </submittedName>
</protein>
<evidence type="ECO:0000313" key="2">
    <source>
        <dbReference type="Proteomes" id="UP000275941"/>
    </source>
</evidence>
<dbReference type="Proteomes" id="UP000275941">
    <property type="component" value="Unassembled WGS sequence"/>
</dbReference>
<dbReference type="EMBL" id="RKOR01000023">
    <property type="protein sequence ID" value="ROY49418.1"/>
    <property type="molecule type" value="Genomic_DNA"/>
</dbReference>
<name>A0A3N3Z2V7_ENTFL</name>
<accession>A0A3N3Z2V7</accession>
<proteinExistence type="predicted"/>
<sequence>MSHRLVVESLLRGRSYEVNEKENRCFIGNLFTCTTIFICFSVGD</sequence>
<organism evidence="1 2">
    <name type="scientific">Enterococcus faecalis</name>
    <name type="common">Streptococcus faecalis</name>
    <dbReference type="NCBI Taxonomy" id="1351"/>
    <lineage>
        <taxon>Bacteria</taxon>
        <taxon>Bacillati</taxon>
        <taxon>Bacillota</taxon>
        <taxon>Bacilli</taxon>
        <taxon>Lactobacillales</taxon>
        <taxon>Enterococcaceae</taxon>
        <taxon>Enterococcus</taxon>
    </lineage>
</organism>
<comment type="caution">
    <text evidence="1">The sequence shown here is derived from an EMBL/GenBank/DDBJ whole genome shotgun (WGS) entry which is preliminary data.</text>
</comment>
<dbReference type="AlphaFoldDB" id="A0A3N3Z2V7"/>
<reference evidence="1 2" key="1">
    <citation type="submission" date="2018-10" db="EMBL/GenBank/DDBJ databases">
        <title>Genotypes and phenotypes of Enterococci isolated from broiler chickens.</title>
        <authorList>
            <person name="Muhammad A.R."/>
            <person name="Diarra M.S."/>
        </authorList>
    </citation>
    <scope>NUCLEOTIDE SEQUENCE [LARGE SCALE GENOMIC DNA]</scope>
    <source>
        <strain evidence="1 2">P7 C A21</strain>
    </source>
</reference>
<evidence type="ECO:0000313" key="1">
    <source>
        <dbReference type="EMBL" id="ROY49418.1"/>
    </source>
</evidence>